<dbReference type="AlphaFoldDB" id="A0A2Z2KIM8"/>
<organism evidence="1 2">
    <name type="scientific">Paenibacillus donghaensis</name>
    <dbReference type="NCBI Taxonomy" id="414771"/>
    <lineage>
        <taxon>Bacteria</taxon>
        <taxon>Bacillati</taxon>
        <taxon>Bacillota</taxon>
        <taxon>Bacilli</taxon>
        <taxon>Bacillales</taxon>
        <taxon>Paenibacillaceae</taxon>
        <taxon>Paenibacillus</taxon>
    </lineage>
</organism>
<evidence type="ECO:0000313" key="1">
    <source>
        <dbReference type="EMBL" id="ASA22109.1"/>
    </source>
</evidence>
<gene>
    <name evidence="1" type="ORF">B9T62_15775</name>
</gene>
<name>A0A2Z2KIM8_9BACL</name>
<dbReference type="KEGG" id="pdh:B9T62_15775"/>
<dbReference type="EMBL" id="CP021780">
    <property type="protein sequence ID" value="ASA22109.1"/>
    <property type="molecule type" value="Genomic_DNA"/>
</dbReference>
<keyword evidence="2" id="KW-1185">Reference proteome</keyword>
<accession>A0A2Z2KIM8</accession>
<protein>
    <submittedName>
        <fullName evidence="1">Uncharacterized protein</fullName>
    </submittedName>
</protein>
<dbReference type="RefSeq" id="WP_087916113.1">
    <property type="nucleotide sequence ID" value="NZ_CP021780.1"/>
</dbReference>
<dbReference type="OrthoDB" id="2972583at2"/>
<sequence length="90" mass="10375">MDLSQHMKETANIIDGYISGRLVINLDEFTVGLQRENNSIALLNEQHQIEVMQWGNYVPKRFQQLLDARTLEGWPGYAGLDARVKGEWDK</sequence>
<proteinExistence type="predicted"/>
<evidence type="ECO:0000313" key="2">
    <source>
        <dbReference type="Proteomes" id="UP000249890"/>
    </source>
</evidence>
<reference evidence="1 2" key="1">
    <citation type="submission" date="2017-06" db="EMBL/GenBank/DDBJ databases">
        <title>Complete genome sequence of Paenibacillus donghaensis KCTC 13049T isolated from East Sea sediment, South Korea.</title>
        <authorList>
            <person name="Jung B.K."/>
            <person name="Hong S.-J."/>
            <person name="Shin J.-H."/>
        </authorList>
    </citation>
    <scope>NUCLEOTIDE SEQUENCE [LARGE SCALE GENOMIC DNA]</scope>
    <source>
        <strain evidence="1 2">KCTC 13049</strain>
    </source>
</reference>
<dbReference type="Proteomes" id="UP000249890">
    <property type="component" value="Chromosome"/>
</dbReference>